<dbReference type="InterPro" id="IPR045336">
    <property type="entry name" value="MmgE_PrpD_N"/>
</dbReference>
<dbReference type="Gene3D" id="3.30.1330.120">
    <property type="entry name" value="2-methylcitrate dehydratase PrpD"/>
    <property type="match status" value="1"/>
</dbReference>
<dbReference type="InterPro" id="IPR042188">
    <property type="entry name" value="MmgE/PrpD_sf_2"/>
</dbReference>
<evidence type="ECO:0000259" key="3">
    <source>
        <dbReference type="Pfam" id="PF19305"/>
    </source>
</evidence>
<dbReference type="InterPro" id="IPR036148">
    <property type="entry name" value="MmgE/PrpD_sf"/>
</dbReference>
<protein>
    <submittedName>
        <fullName evidence="4">MmgE/PrpD family protein</fullName>
    </submittedName>
</protein>
<feature type="domain" description="MmgE/PrpD N-terminal" evidence="2">
    <location>
        <begin position="9"/>
        <end position="235"/>
    </location>
</feature>
<sequence length="446" mass="48701">MEEKTLTAQLAEYSVTNHFHKFSPQDLRMTKLSCVDWVAAAVTGVKEEGVRLLMELAEEEHVAGDCVLIGQGKTSSPVQSALINGTQSHAIDFDDIHDFLSLHLCSPVMPAVLAAAEYRKADGKAFINGIVNGMQVMVALSAGIMPEHYNIGHWHATGTIGVFGAAAGAGAVLGLTNEQMCNAFGICAGLCSGIQLNFGTMSKPMAAGMAAKNGLMAAILASRGFTGRADIFDTDFLDLMATKKVDREKILERLNGPLGIHELRFKRYPCGAPTHSGIINCKKILAEHPHPVEEIERIVFEPYPRAIRLVGNMDPKTGLQGKFSIGFTAAAQIVFGQVTIETFTDENVNNPQVQYLLPRMELVPCDEFTPSRGGRATMYFKDGTSYTNSTYLLGHELDLDEAETDVREKYNEIMNPRVGEERAVRIYQSLMELEKLETAEILSGLL</sequence>
<evidence type="ECO:0000313" key="4">
    <source>
        <dbReference type="EMBL" id="HJB07704.1"/>
    </source>
</evidence>
<dbReference type="InterPro" id="IPR045337">
    <property type="entry name" value="MmgE_PrpD_C"/>
</dbReference>
<reference evidence="4" key="2">
    <citation type="submission" date="2021-04" db="EMBL/GenBank/DDBJ databases">
        <authorList>
            <person name="Gilroy R."/>
        </authorList>
    </citation>
    <scope>NUCLEOTIDE SEQUENCE</scope>
    <source>
        <strain evidence="4">CHK188-4685</strain>
    </source>
</reference>
<evidence type="ECO:0000313" key="5">
    <source>
        <dbReference type="Proteomes" id="UP000886804"/>
    </source>
</evidence>
<accession>A0A9D2L821</accession>
<dbReference type="InterPro" id="IPR005656">
    <property type="entry name" value="MmgE_PrpD"/>
</dbReference>
<feature type="domain" description="MmgE/PrpD C-terminal" evidence="3">
    <location>
        <begin position="268"/>
        <end position="429"/>
    </location>
</feature>
<comment type="caution">
    <text evidence="4">The sequence shown here is derived from an EMBL/GenBank/DDBJ whole genome shotgun (WGS) entry which is preliminary data.</text>
</comment>
<comment type="similarity">
    <text evidence="1">Belongs to the PrpD family.</text>
</comment>
<dbReference type="PANTHER" id="PTHR16943">
    <property type="entry name" value="2-METHYLCITRATE DEHYDRATASE-RELATED"/>
    <property type="match status" value="1"/>
</dbReference>
<dbReference type="Gene3D" id="1.10.4100.10">
    <property type="entry name" value="2-methylcitrate dehydratase PrpD"/>
    <property type="match status" value="1"/>
</dbReference>
<dbReference type="GO" id="GO:0016829">
    <property type="term" value="F:lyase activity"/>
    <property type="evidence" value="ECO:0007669"/>
    <property type="project" value="InterPro"/>
</dbReference>
<gene>
    <name evidence="4" type="ORF">H9716_07540</name>
</gene>
<reference evidence="4" key="1">
    <citation type="journal article" date="2021" name="PeerJ">
        <title>Extensive microbial diversity within the chicken gut microbiome revealed by metagenomics and culture.</title>
        <authorList>
            <person name="Gilroy R."/>
            <person name="Ravi A."/>
            <person name="Getino M."/>
            <person name="Pursley I."/>
            <person name="Horton D.L."/>
            <person name="Alikhan N.F."/>
            <person name="Baker D."/>
            <person name="Gharbi K."/>
            <person name="Hall N."/>
            <person name="Watson M."/>
            <person name="Adriaenssens E.M."/>
            <person name="Foster-Nyarko E."/>
            <person name="Jarju S."/>
            <person name="Secka A."/>
            <person name="Antonio M."/>
            <person name="Oren A."/>
            <person name="Chaudhuri R.R."/>
            <person name="La Ragione R."/>
            <person name="Hildebrand F."/>
            <person name="Pallen M.J."/>
        </authorList>
    </citation>
    <scope>NUCLEOTIDE SEQUENCE</scope>
    <source>
        <strain evidence="4">CHK188-4685</strain>
    </source>
</reference>
<evidence type="ECO:0000256" key="1">
    <source>
        <dbReference type="ARBA" id="ARBA00006174"/>
    </source>
</evidence>
<dbReference type="Proteomes" id="UP000886804">
    <property type="component" value="Unassembled WGS sequence"/>
</dbReference>
<dbReference type="EMBL" id="DWYS01000090">
    <property type="protein sequence ID" value="HJB07704.1"/>
    <property type="molecule type" value="Genomic_DNA"/>
</dbReference>
<dbReference type="AlphaFoldDB" id="A0A9D2L821"/>
<dbReference type="InterPro" id="IPR042183">
    <property type="entry name" value="MmgE/PrpD_sf_1"/>
</dbReference>
<dbReference type="PANTHER" id="PTHR16943:SF8">
    <property type="entry name" value="2-METHYLCITRATE DEHYDRATASE"/>
    <property type="match status" value="1"/>
</dbReference>
<proteinExistence type="inferred from homology"/>
<name>A0A9D2L821_9FIRM</name>
<organism evidence="4 5">
    <name type="scientific">Candidatus Enterocloster faecavium</name>
    <dbReference type="NCBI Taxonomy" id="2838560"/>
    <lineage>
        <taxon>Bacteria</taxon>
        <taxon>Bacillati</taxon>
        <taxon>Bacillota</taxon>
        <taxon>Clostridia</taxon>
        <taxon>Lachnospirales</taxon>
        <taxon>Lachnospiraceae</taxon>
        <taxon>Enterocloster</taxon>
    </lineage>
</organism>
<dbReference type="SUPFAM" id="SSF103378">
    <property type="entry name" value="2-methylcitrate dehydratase PrpD"/>
    <property type="match status" value="1"/>
</dbReference>
<dbReference type="Pfam" id="PF19305">
    <property type="entry name" value="MmgE_PrpD_C"/>
    <property type="match status" value="1"/>
</dbReference>
<evidence type="ECO:0000259" key="2">
    <source>
        <dbReference type="Pfam" id="PF03972"/>
    </source>
</evidence>
<dbReference type="Pfam" id="PF03972">
    <property type="entry name" value="MmgE_PrpD_N"/>
    <property type="match status" value="1"/>
</dbReference>